<protein>
    <submittedName>
        <fullName evidence="1">Uncharacterized protein</fullName>
    </submittedName>
</protein>
<reference evidence="1 2" key="1">
    <citation type="journal article" date="2015" name="Genome Biol. Evol.">
        <title>Comparative Genomics of a Bacterivorous Green Alga Reveals Evolutionary Causalities and Consequences of Phago-Mixotrophic Mode of Nutrition.</title>
        <authorList>
            <person name="Burns J.A."/>
            <person name="Paasch A."/>
            <person name="Narechania A."/>
            <person name="Kim E."/>
        </authorList>
    </citation>
    <scope>NUCLEOTIDE SEQUENCE [LARGE SCALE GENOMIC DNA]</scope>
    <source>
        <strain evidence="1 2">PLY_AMNH</strain>
    </source>
</reference>
<dbReference type="AlphaFoldDB" id="A0AAE0BJ65"/>
<gene>
    <name evidence="1" type="ORF">CYMTET_52488</name>
</gene>
<keyword evidence="2" id="KW-1185">Reference proteome</keyword>
<evidence type="ECO:0000313" key="2">
    <source>
        <dbReference type="Proteomes" id="UP001190700"/>
    </source>
</evidence>
<sequence length="242" mass="26862">MQPRCKLNVFEVRDCNLDKIGCRGQSHLLGISSARWNTGSPLKLLKSSTHVLGWTPIGAERGREPSPSSRWGSGDLLGARKAALVYVNGAPRSTYTPLKLPKEGPLGWSTLTEKEATEYTRCISGGVEARLRLLKYGVPTDSYRSPVLNVEIAAEISRDLGGDIEARCRLEKYEGLDETVYQKYIMELEAEPEVKVPYERVAHFERLLQKKISGRSAALCTHTRDQNATRTARHLSVFSGAC</sequence>
<name>A0AAE0BJ65_9CHLO</name>
<proteinExistence type="predicted"/>
<evidence type="ECO:0000313" key="1">
    <source>
        <dbReference type="EMBL" id="KAK3237437.1"/>
    </source>
</evidence>
<accession>A0AAE0BJ65</accession>
<dbReference type="Proteomes" id="UP001190700">
    <property type="component" value="Unassembled WGS sequence"/>
</dbReference>
<dbReference type="EMBL" id="LGRX02034594">
    <property type="protein sequence ID" value="KAK3237437.1"/>
    <property type="molecule type" value="Genomic_DNA"/>
</dbReference>
<comment type="caution">
    <text evidence="1">The sequence shown here is derived from an EMBL/GenBank/DDBJ whole genome shotgun (WGS) entry which is preliminary data.</text>
</comment>
<organism evidence="1 2">
    <name type="scientific">Cymbomonas tetramitiformis</name>
    <dbReference type="NCBI Taxonomy" id="36881"/>
    <lineage>
        <taxon>Eukaryota</taxon>
        <taxon>Viridiplantae</taxon>
        <taxon>Chlorophyta</taxon>
        <taxon>Pyramimonadophyceae</taxon>
        <taxon>Pyramimonadales</taxon>
        <taxon>Pyramimonadaceae</taxon>
        <taxon>Cymbomonas</taxon>
    </lineage>
</organism>